<dbReference type="FunFam" id="3.30.160.60:FF:000446">
    <property type="entry name" value="Zinc finger protein"/>
    <property type="match status" value="1"/>
</dbReference>
<evidence type="ECO:0000256" key="8">
    <source>
        <dbReference type="ARBA" id="ARBA00023015"/>
    </source>
</evidence>
<keyword evidence="8" id="KW-0805">Transcription regulation</keyword>
<sequence length="865" mass="98796">MNAFVSQSSLQSVADSVGYSFAHMESSQNILDFISPQTDIGAPDKLTQKILSELRTEDSESENDDVASLAQIDLKKPHCPHCHHTFNGFNKLLRHMQTHSQDKPYSCFLCAMTFSQGYHLVRHMRVQHGAGQFVCSKCGKDAPNLEQLQVHRRTHPPEPVPCPYCNKIYPSYHKFLGHIRRHGKMSILVEQDSLGKPLSDESDCEEGEEQDPLGNWELVGQEAGIGVGGDPTPAPMHNSLVQAEEVIAPSVQKRKRGRPRRQIISTTQEGVSQSEPSCSSEGPGILNTVAEELTQTEAESEAGMLEPVESDSEYCPGSEDNASDSSTSVKESRENSNLKNENQEESKSSKPKSKGHFCPICKDRSFRGANKLARHMRVHTKERPFKCPICHKAFSQNYHMARHQRVQHHQGRYTCGECGQKLGNWIEFKNHKSLHEPGVVCCPFCDKQFKHKSLYLAHIKVHKSGTPRVSGVLKSFACSDCGRVFKRRTHLRRHILGHRKATNGEYYTCSKCPQTFAFPEDLKRHMKKHEKEEQGICPLCSKTFASPEELPAHMDEVHNWKCSVCGKKFKLETALKKHEEAHANGLYYCAQCNKFFQKQSHFKRHMAVHKKRENRCPHCNTVFIKVNAFKYHLRTHVNERPYQCSCCLESFVLKDDYDYHCLRHKKFKKERPYSCTRCDWAFATLSELAEHMSEHEGEQPENCPVCSRSFLNKNKLEKHMSIHSGERPHLCSVCGNGFPSAASLKLHFNIHTGFKPFQCDQCPKSFSTSSSLKLHSRQHMAVKPKFECPECGRTYGRKTELKMHQRYHTGDKPHACSCCNKRFISRDKLNVHMRIHTGERPYSCPHCGQTFSQTGDRNRHIKKFH</sequence>
<feature type="domain" description="C2H2-type" evidence="13">
    <location>
        <begin position="440"/>
        <end position="467"/>
    </location>
</feature>
<evidence type="ECO:0000256" key="1">
    <source>
        <dbReference type="ARBA" id="ARBA00003767"/>
    </source>
</evidence>
<dbReference type="PANTHER" id="PTHR24409:SF295">
    <property type="entry name" value="AZ2-RELATED"/>
    <property type="match status" value="1"/>
</dbReference>
<dbReference type="PROSITE" id="PS50157">
    <property type="entry name" value="ZINC_FINGER_C2H2_2"/>
    <property type="match status" value="19"/>
</dbReference>
<dbReference type="Pfam" id="PF00096">
    <property type="entry name" value="zf-C2H2"/>
    <property type="match status" value="12"/>
</dbReference>
<comment type="function">
    <text evidence="1">May be involved in transcriptional regulation.</text>
</comment>
<feature type="domain" description="C2H2-type" evidence="13">
    <location>
        <begin position="476"/>
        <end position="503"/>
    </location>
</feature>
<feature type="domain" description="C2H2-type" evidence="13">
    <location>
        <begin position="701"/>
        <end position="728"/>
    </location>
</feature>
<feature type="compositionally biased region" description="Polar residues" evidence="12">
    <location>
        <begin position="263"/>
        <end position="280"/>
    </location>
</feature>
<feature type="compositionally biased region" description="Basic residues" evidence="12">
    <location>
        <begin position="252"/>
        <end position="261"/>
    </location>
</feature>
<evidence type="ECO:0000313" key="14">
    <source>
        <dbReference type="Ensembl" id="ENSNMLP00000044800.1"/>
    </source>
</evidence>
<dbReference type="AlphaFoldDB" id="A0A8C6VAH1"/>
<keyword evidence="15" id="KW-1185">Reference proteome</keyword>
<keyword evidence="9" id="KW-0804">Transcription</keyword>
<protein>
    <recommendedName>
        <fullName evidence="13">C2H2-type domain-containing protein</fullName>
    </recommendedName>
</protein>
<organism evidence="14 15">
    <name type="scientific">Neogobius melanostomus</name>
    <name type="common">round goby</name>
    <dbReference type="NCBI Taxonomy" id="47308"/>
    <lineage>
        <taxon>Eukaryota</taxon>
        <taxon>Metazoa</taxon>
        <taxon>Chordata</taxon>
        <taxon>Craniata</taxon>
        <taxon>Vertebrata</taxon>
        <taxon>Euteleostomi</taxon>
        <taxon>Actinopterygii</taxon>
        <taxon>Neopterygii</taxon>
        <taxon>Teleostei</taxon>
        <taxon>Neoteleostei</taxon>
        <taxon>Acanthomorphata</taxon>
        <taxon>Gobiaria</taxon>
        <taxon>Gobiiformes</taxon>
        <taxon>Gobioidei</taxon>
        <taxon>Gobiidae</taxon>
        <taxon>Benthophilinae</taxon>
        <taxon>Neogobiini</taxon>
        <taxon>Neogobius</taxon>
    </lineage>
</organism>
<evidence type="ECO:0000256" key="5">
    <source>
        <dbReference type="ARBA" id="ARBA00022737"/>
    </source>
</evidence>
<evidence type="ECO:0000256" key="11">
    <source>
        <dbReference type="PROSITE-ProRule" id="PRU00042"/>
    </source>
</evidence>
<accession>A0A8C6VAH1</accession>
<feature type="region of interest" description="Disordered" evidence="12">
    <location>
        <begin position="248"/>
        <end position="284"/>
    </location>
</feature>
<evidence type="ECO:0000256" key="6">
    <source>
        <dbReference type="ARBA" id="ARBA00022771"/>
    </source>
</evidence>
<reference evidence="14" key="2">
    <citation type="submission" date="2025-09" db="UniProtKB">
        <authorList>
            <consortium name="Ensembl"/>
        </authorList>
    </citation>
    <scope>IDENTIFICATION</scope>
</reference>
<evidence type="ECO:0000313" key="15">
    <source>
        <dbReference type="Proteomes" id="UP000694523"/>
    </source>
</evidence>
<feature type="domain" description="C2H2-type" evidence="13">
    <location>
        <begin position="614"/>
        <end position="641"/>
    </location>
</feature>
<proteinExistence type="inferred from homology"/>
<keyword evidence="4" id="KW-0479">Metal-binding</keyword>
<feature type="domain" description="C2H2-type" evidence="13">
    <location>
        <begin position="673"/>
        <end position="700"/>
    </location>
</feature>
<dbReference type="PROSITE" id="PS00028">
    <property type="entry name" value="ZINC_FINGER_C2H2_1"/>
    <property type="match status" value="16"/>
</dbReference>
<dbReference type="FunFam" id="3.30.160.60:FF:000100">
    <property type="entry name" value="Zinc finger 45-like"/>
    <property type="match status" value="1"/>
</dbReference>
<dbReference type="PANTHER" id="PTHR24409">
    <property type="entry name" value="ZINC FINGER PROTEIN 142"/>
    <property type="match status" value="1"/>
</dbReference>
<comment type="similarity">
    <text evidence="3">Belongs to the krueppel C2H2-type zinc-finger protein family.</text>
</comment>
<dbReference type="FunFam" id="3.30.160.60:FF:000060">
    <property type="entry name" value="zinc finger protein 436"/>
    <property type="match status" value="1"/>
</dbReference>
<feature type="domain" description="C2H2-type" evidence="13">
    <location>
        <begin position="133"/>
        <end position="160"/>
    </location>
</feature>
<dbReference type="FunFam" id="3.30.160.60:FF:002343">
    <property type="entry name" value="Zinc finger protein 33A"/>
    <property type="match status" value="3"/>
</dbReference>
<feature type="domain" description="C2H2-type" evidence="13">
    <location>
        <begin position="77"/>
        <end position="104"/>
    </location>
</feature>
<comment type="subcellular location">
    <subcellularLocation>
        <location evidence="2">Nucleus</location>
    </subcellularLocation>
</comment>
<dbReference type="InterPro" id="IPR013087">
    <property type="entry name" value="Znf_C2H2_type"/>
</dbReference>
<feature type="domain" description="C2H2-type" evidence="13">
    <location>
        <begin position="385"/>
        <end position="414"/>
    </location>
</feature>
<feature type="domain" description="C2H2-type" evidence="13">
    <location>
        <begin position="814"/>
        <end position="841"/>
    </location>
</feature>
<evidence type="ECO:0000259" key="13">
    <source>
        <dbReference type="PROSITE" id="PS50157"/>
    </source>
</evidence>
<feature type="domain" description="C2H2-type" evidence="13">
    <location>
        <begin position="587"/>
        <end position="614"/>
    </location>
</feature>
<feature type="domain" description="C2H2-type" evidence="13">
    <location>
        <begin position="105"/>
        <end position="128"/>
    </location>
</feature>
<evidence type="ECO:0000256" key="9">
    <source>
        <dbReference type="ARBA" id="ARBA00023163"/>
    </source>
</evidence>
<feature type="domain" description="C2H2-type" evidence="13">
    <location>
        <begin position="729"/>
        <end position="756"/>
    </location>
</feature>
<dbReference type="SUPFAM" id="SSF57667">
    <property type="entry name" value="beta-beta-alpha zinc fingers"/>
    <property type="match status" value="11"/>
</dbReference>
<dbReference type="FunFam" id="3.30.160.60:FF:000624">
    <property type="entry name" value="zinc finger protein 697"/>
    <property type="match status" value="2"/>
</dbReference>
<evidence type="ECO:0000256" key="3">
    <source>
        <dbReference type="ARBA" id="ARBA00006991"/>
    </source>
</evidence>
<feature type="domain" description="C2H2-type" evidence="13">
    <location>
        <begin position="535"/>
        <end position="558"/>
    </location>
</feature>
<keyword evidence="10" id="KW-0539">Nucleus</keyword>
<feature type="domain" description="C2H2-type" evidence="13">
    <location>
        <begin position="842"/>
        <end position="865"/>
    </location>
</feature>
<feature type="domain" description="C2H2-type" evidence="13">
    <location>
        <begin position="560"/>
        <end position="584"/>
    </location>
</feature>
<dbReference type="Gene3D" id="3.30.160.60">
    <property type="entry name" value="Classic Zinc Finger"/>
    <property type="match status" value="16"/>
</dbReference>
<keyword evidence="5" id="KW-0677">Repeat</keyword>
<dbReference type="GO" id="GO:0005634">
    <property type="term" value="C:nucleus"/>
    <property type="evidence" value="ECO:0007669"/>
    <property type="project" value="UniProtKB-SubCell"/>
</dbReference>
<dbReference type="GO" id="GO:0008270">
    <property type="term" value="F:zinc ion binding"/>
    <property type="evidence" value="ECO:0007669"/>
    <property type="project" value="UniProtKB-KW"/>
</dbReference>
<evidence type="ECO:0000256" key="7">
    <source>
        <dbReference type="ARBA" id="ARBA00022833"/>
    </source>
</evidence>
<evidence type="ECO:0000256" key="10">
    <source>
        <dbReference type="ARBA" id="ARBA00023242"/>
    </source>
</evidence>
<evidence type="ECO:0000256" key="4">
    <source>
        <dbReference type="ARBA" id="ARBA00022723"/>
    </source>
</evidence>
<dbReference type="Proteomes" id="UP000694523">
    <property type="component" value="Unplaced"/>
</dbReference>
<evidence type="ECO:0000256" key="2">
    <source>
        <dbReference type="ARBA" id="ARBA00004123"/>
    </source>
</evidence>
<dbReference type="SMART" id="SM00355">
    <property type="entry name" value="ZnF_C2H2"/>
    <property type="match status" value="22"/>
</dbReference>
<feature type="compositionally biased region" description="Basic and acidic residues" evidence="12">
    <location>
        <begin position="330"/>
        <end position="348"/>
    </location>
</feature>
<dbReference type="Ensembl" id="ENSNMLT00000049726.1">
    <property type="protein sequence ID" value="ENSNMLP00000044800.1"/>
    <property type="gene ID" value="ENSNMLG00000027087.1"/>
</dbReference>
<feature type="domain" description="C2H2-type" evidence="13">
    <location>
        <begin position="507"/>
        <end position="534"/>
    </location>
</feature>
<evidence type="ECO:0000256" key="12">
    <source>
        <dbReference type="SAM" id="MobiDB-lite"/>
    </source>
</evidence>
<reference evidence="14" key="1">
    <citation type="submission" date="2025-08" db="UniProtKB">
        <authorList>
            <consortium name="Ensembl"/>
        </authorList>
    </citation>
    <scope>IDENTIFICATION</scope>
</reference>
<feature type="domain" description="C2H2-type" evidence="13">
    <location>
        <begin position="757"/>
        <end position="784"/>
    </location>
</feature>
<feature type="domain" description="C2H2-type" evidence="13">
    <location>
        <begin position="356"/>
        <end position="384"/>
    </location>
</feature>
<feature type="domain" description="C2H2-type" evidence="13">
    <location>
        <begin position="786"/>
        <end position="813"/>
    </location>
</feature>
<feature type="region of interest" description="Disordered" evidence="12">
    <location>
        <begin position="298"/>
        <end position="356"/>
    </location>
</feature>
<keyword evidence="6 11" id="KW-0863">Zinc-finger</keyword>
<dbReference type="InterPro" id="IPR036236">
    <property type="entry name" value="Znf_C2H2_sf"/>
</dbReference>
<name>A0A8C6VAH1_9GOBI</name>
<keyword evidence="7" id="KW-0862">Zinc</keyword>